<dbReference type="AlphaFoldDB" id="A0A8T2V6E4"/>
<comment type="caution">
    <text evidence="1">The sequence shown here is derived from an EMBL/GenBank/DDBJ whole genome shotgun (WGS) entry which is preliminary data.</text>
</comment>
<proteinExistence type="predicted"/>
<protein>
    <submittedName>
        <fullName evidence="1">Uncharacterized protein</fullName>
    </submittedName>
</protein>
<reference evidence="1" key="1">
    <citation type="submission" date="2021-08" db="EMBL/GenBank/DDBJ databases">
        <title>WGS assembly of Ceratopteris richardii.</title>
        <authorList>
            <person name="Marchant D.B."/>
            <person name="Chen G."/>
            <person name="Jenkins J."/>
            <person name="Shu S."/>
            <person name="Leebens-Mack J."/>
            <person name="Grimwood J."/>
            <person name="Schmutz J."/>
            <person name="Soltis P."/>
            <person name="Soltis D."/>
            <person name="Chen Z.-H."/>
        </authorList>
    </citation>
    <scope>NUCLEOTIDE SEQUENCE</scope>
    <source>
        <strain evidence="1">Whitten #5841</strain>
        <tissue evidence="1">Leaf</tissue>
    </source>
</reference>
<keyword evidence="2" id="KW-1185">Reference proteome</keyword>
<accession>A0A8T2V6E4</accession>
<dbReference type="EMBL" id="CM035408">
    <property type="protein sequence ID" value="KAH7441423.1"/>
    <property type="molecule type" value="Genomic_DNA"/>
</dbReference>
<evidence type="ECO:0000313" key="1">
    <source>
        <dbReference type="EMBL" id="KAH7441423.1"/>
    </source>
</evidence>
<evidence type="ECO:0000313" key="2">
    <source>
        <dbReference type="Proteomes" id="UP000825935"/>
    </source>
</evidence>
<dbReference type="Proteomes" id="UP000825935">
    <property type="component" value="Chromosome 3"/>
</dbReference>
<organism evidence="1 2">
    <name type="scientific">Ceratopteris richardii</name>
    <name type="common">Triangle waterfern</name>
    <dbReference type="NCBI Taxonomy" id="49495"/>
    <lineage>
        <taxon>Eukaryota</taxon>
        <taxon>Viridiplantae</taxon>
        <taxon>Streptophyta</taxon>
        <taxon>Embryophyta</taxon>
        <taxon>Tracheophyta</taxon>
        <taxon>Polypodiopsida</taxon>
        <taxon>Polypodiidae</taxon>
        <taxon>Polypodiales</taxon>
        <taxon>Pteridineae</taxon>
        <taxon>Pteridaceae</taxon>
        <taxon>Parkerioideae</taxon>
        <taxon>Ceratopteris</taxon>
    </lineage>
</organism>
<gene>
    <name evidence="1" type="ORF">KP509_03G037900</name>
</gene>
<name>A0A8T2V6E4_CERRI</name>
<sequence>MQEMALFTKIWILDYRGNIILCMRLSFWASGLSAHMDTDMPLKSKLRKVHGLDPFTKIRPFGIRLPKFDQQLISCQG</sequence>